<reference evidence="3" key="1">
    <citation type="journal article" date="2019" name="Int. J. Syst. Evol. Microbiol.">
        <title>The Global Catalogue of Microorganisms (GCM) 10K type strain sequencing project: providing services to taxonomists for standard genome sequencing and annotation.</title>
        <authorList>
            <consortium name="The Broad Institute Genomics Platform"/>
            <consortium name="The Broad Institute Genome Sequencing Center for Infectious Disease"/>
            <person name="Wu L."/>
            <person name="Ma J."/>
        </authorList>
    </citation>
    <scope>NUCLEOTIDE SEQUENCE [LARGE SCALE GENOMIC DNA]</scope>
    <source>
        <strain evidence="3">KACC 11588</strain>
    </source>
</reference>
<dbReference type="Pfam" id="PF22036">
    <property type="entry name" value="MoaF_like"/>
    <property type="match status" value="1"/>
</dbReference>
<dbReference type="Proteomes" id="UP001596056">
    <property type="component" value="Unassembled WGS sequence"/>
</dbReference>
<evidence type="ECO:0000313" key="2">
    <source>
        <dbReference type="EMBL" id="MFC5565046.1"/>
    </source>
</evidence>
<name>A0ABW0S813_9RHOB</name>
<evidence type="ECO:0000313" key="3">
    <source>
        <dbReference type="Proteomes" id="UP001596056"/>
    </source>
</evidence>
<evidence type="ECO:0000259" key="1">
    <source>
        <dbReference type="Pfam" id="PF22036"/>
    </source>
</evidence>
<proteinExistence type="predicted"/>
<dbReference type="RefSeq" id="WP_209836989.1">
    <property type="nucleotide sequence ID" value="NZ_JAGGJP010000001.1"/>
</dbReference>
<comment type="caution">
    <text evidence="2">The sequence shown here is derived from an EMBL/GenBank/DDBJ whole genome shotgun (WGS) entry which is preliminary data.</text>
</comment>
<gene>
    <name evidence="2" type="ORF">ACFPOC_01250</name>
</gene>
<sequence>MTHSHDLVSKGEFVAAGHVYDVDFGGDLRFRLDFTSETEATYTSLLDPQVQETVSLSVTRLRPGLFLVTWTEKAGNTVVHIEDFENRVIYTNITAKDGTFIRKKGPITQVR</sequence>
<dbReference type="EMBL" id="JBHSNA010000001">
    <property type="protein sequence ID" value="MFC5565046.1"/>
    <property type="molecule type" value="Genomic_DNA"/>
</dbReference>
<protein>
    <recommendedName>
        <fullName evidence="1">MoaF-like domain-containing protein</fullName>
    </recommendedName>
</protein>
<organism evidence="2 3">
    <name type="scientific">Rubellimicrobium aerolatum</name>
    <dbReference type="NCBI Taxonomy" id="490979"/>
    <lineage>
        <taxon>Bacteria</taxon>
        <taxon>Pseudomonadati</taxon>
        <taxon>Pseudomonadota</taxon>
        <taxon>Alphaproteobacteria</taxon>
        <taxon>Rhodobacterales</taxon>
        <taxon>Roseobacteraceae</taxon>
        <taxon>Rubellimicrobium</taxon>
    </lineage>
</organism>
<dbReference type="Gene3D" id="2.40.128.20">
    <property type="match status" value="1"/>
</dbReference>
<accession>A0ABW0S813</accession>
<feature type="domain" description="MoaF-like" evidence="1">
    <location>
        <begin position="16"/>
        <end position="108"/>
    </location>
</feature>
<keyword evidence="3" id="KW-1185">Reference proteome</keyword>
<dbReference type="InterPro" id="IPR053892">
    <property type="entry name" value="MoaF-like"/>
</dbReference>
<dbReference type="InterPro" id="IPR012674">
    <property type="entry name" value="Calycin"/>
</dbReference>